<evidence type="ECO:0000313" key="5">
    <source>
        <dbReference type="Proteomes" id="UP000031586"/>
    </source>
</evidence>
<keyword evidence="2" id="KW-0285">Flavoprotein</keyword>
<protein>
    <submittedName>
        <fullName evidence="4">NADPH-dependent FMN reductase</fullName>
    </submittedName>
</protein>
<dbReference type="GO" id="GO:0010181">
    <property type="term" value="F:FMN binding"/>
    <property type="evidence" value="ECO:0007669"/>
    <property type="project" value="TreeGrafter"/>
</dbReference>
<dbReference type="EMBL" id="JPRD01000017">
    <property type="protein sequence ID" value="KIF52922.1"/>
    <property type="molecule type" value="Genomic_DNA"/>
</dbReference>
<dbReference type="SUPFAM" id="SSF52218">
    <property type="entry name" value="Flavoproteins"/>
    <property type="match status" value="1"/>
</dbReference>
<sequence length="180" mass="19396">MKKIVAFTGSNNSQSIHSLLVQALANQATHTEVNTIDLNDFELPMYGLDVEGQGVPENAHKLRATLNEYDAIIIASPEHNGSMPAFLKNAIDWLSRVAPQGTSFFGDTKKPVLLVSTSPGANGGATNIKTMAELMPWWGGDVKGTYSLGGFYDKFQDGEFDAATSAELSELMASFEHAIN</sequence>
<dbReference type="GO" id="GO:0005829">
    <property type="term" value="C:cytosol"/>
    <property type="evidence" value="ECO:0007669"/>
    <property type="project" value="TreeGrafter"/>
</dbReference>
<dbReference type="InterPro" id="IPR005025">
    <property type="entry name" value="FMN_Rdtase-like_dom"/>
</dbReference>
<evidence type="ECO:0000256" key="1">
    <source>
        <dbReference type="ARBA" id="ARBA00001917"/>
    </source>
</evidence>
<dbReference type="Pfam" id="PF03358">
    <property type="entry name" value="FMN_red"/>
    <property type="match status" value="1"/>
</dbReference>
<reference evidence="4 5" key="1">
    <citation type="submission" date="2014-07" db="EMBL/GenBank/DDBJ databases">
        <title>Unique and conserved regions in Vibrio harveyi and related species in comparison with the shrimp pathogen Vibrio harveyi CAIM 1792.</title>
        <authorList>
            <person name="Espinoza-Valles I."/>
            <person name="Vora G."/>
            <person name="Leekitcharoenphon P."/>
            <person name="Ussery D."/>
            <person name="Hoj L."/>
            <person name="Gomez-Gil B."/>
        </authorList>
    </citation>
    <scope>NUCLEOTIDE SEQUENCE [LARGE SCALE GENOMIC DNA]</scope>
    <source>
        <strain evidence="5">CAIM 1854 / LMG 25443</strain>
    </source>
</reference>
<name>A0A0C1W9A0_9VIBR</name>
<accession>A0A0C1W9A0</accession>
<dbReference type="RefSeq" id="WP_020195324.1">
    <property type="nucleotide sequence ID" value="NZ_BAOH01000020.1"/>
</dbReference>
<comment type="cofactor">
    <cofactor evidence="1">
        <name>FMN</name>
        <dbReference type="ChEBI" id="CHEBI:58210"/>
    </cofactor>
</comment>
<evidence type="ECO:0000313" key="4">
    <source>
        <dbReference type="EMBL" id="KIF52922.1"/>
    </source>
</evidence>
<dbReference type="Gene3D" id="3.40.50.360">
    <property type="match status" value="1"/>
</dbReference>
<dbReference type="AlphaFoldDB" id="A0A0C1W9A0"/>
<comment type="caution">
    <text evidence="4">The sequence shown here is derived from an EMBL/GenBank/DDBJ whole genome shotgun (WGS) entry which is preliminary data.</text>
</comment>
<feature type="domain" description="NADPH-dependent FMN reductase-like" evidence="3">
    <location>
        <begin position="3"/>
        <end position="128"/>
    </location>
</feature>
<gene>
    <name evidence="4" type="ORF">H735_12115</name>
</gene>
<dbReference type="Proteomes" id="UP000031586">
    <property type="component" value="Unassembled WGS sequence"/>
</dbReference>
<evidence type="ECO:0000259" key="3">
    <source>
        <dbReference type="Pfam" id="PF03358"/>
    </source>
</evidence>
<keyword evidence="2" id="KW-0288">FMN</keyword>
<organism evidence="4 5">
    <name type="scientific">Vibrio owensii CAIM 1854 = LMG 25443</name>
    <dbReference type="NCBI Taxonomy" id="1229493"/>
    <lineage>
        <taxon>Bacteria</taxon>
        <taxon>Pseudomonadati</taxon>
        <taxon>Pseudomonadota</taxon>
        <taxon>Gammaproteobacteria</taxon>
        <taxon>Vibrionales</taxon>
        <taxon>Vibrionaceae</taxon>
        <taxon>Vibrio</taxon>
    </lineage>
</organism>
<proteinExistence type="predicted"/>
<dbReference type="PANTHER" id="PTHR30543:SF21">
    <property type="entry name" value="NAD(P)H-DEPENDENT FMN REDUCTASE LOT6"/>
    <property type="match status" value="1"/>
</dbReference>
<dbReference type="PANTHER" id="PTHR30543">
    <property type="entry name" value="CHROMATE REDUCTASE"/>
    <property type="match status" value="1"/>
</dbReference>
<dbReference type="GO" id="GO:0016491">
    <property type="term" value="F:oxidoreductase activity"/>
    <property type="evidence" value="ECO:0007669"/>
    <property type="project" value="InterPro"/>
</dbReference>
<dbReference type="InterPro" id="IPR029039">
    <property type="entry name" value="Flavoprotein-like_sf"/>
</dbReference>
<evidence type="ECO:0000256" key="2">
    <source>
        <dbReference type="ARBA" id="ARBA00022643"/>
    </source>
</evidence>
<dbReference type="PATRIC" id="fig|1229493.5.peg.1525"/>
<dbReference type="InterPro" id="IPR050712">
    <property type="entry name" value="NAD(P)H-dep_reductase"/>
</dbReference>